<protein>
    <submittedName>
        <fullName evidence="3">Uncharacterized protein</fullName>
    </submittedName>
</protein>
<proteinExistence type="predicted"/>
<feature type="signal peptide" evidence="2">
    <location>
        <begin position="1"/>
        <end position="25"/>
    </location>
</feature>
<evidence type="ECO:0000256" key="1">
    <source>
        <dbReference type="SAM" id="MobiDB-lite"/>
    </source>
</evidence>
<sequence>MKGPSSATILGLVGVASFLPHHALAIPAEHNSAASAVPAHHPNTTSTSSRDTLQQTTQKRKDENDPISIQECVSHPGWWLSCCDHKTSSNFGWGAGCLDYSDSMLDLPNIGHCEKDSILGTDRDHGPYCFFPGPGELHQGARLDKEDRDTWTGHAIIFAYYTHSLNSTISTGVPECQNQYENDAKVCNDNAKDTSLDADTYLKCITEAVIKCKDVLAKGTA</sequence>
<reference evidence="3 4" key="1">
    <citation type="submission" date="2019-04" db="EMBL/GenBank/DDBJ databases">
        <title>High contiguity whole genome sequence and gene annotation resource for two Venturia nashicola isolates.</title>
        <authorList>
            <person name="Prokchorchik M."/>
            <person name="Won K."/>
            <person name="Lee Y."/>
            <person name="Choi E.D."/>
            <person name="Segonzac C."/>
            <person name="Sohn K.H."/>
        </authorList>
    </citation>
    <scope>NUCLEOTIDE SEQUENCE [LARGE SCALE GENOMIC DNA]</scope>
    <source>
        <strain evidence="3 4">PRI2</strain>
    </source>
</reference>
<feature type="region of interest" description="Disordered" evidence="1">
    <location>
        <begin position="32"/>
        <end position="67"/>
    </location>
</feature>
<organism evidence="3 4">
    <name type="scientific">Venturia nashicola</name>
    <dbReference type="NCBI Taxonomy" id="86259"/>
    <lineage>
        <taxon>Eukaryota</taxon>
        <taxon>Fungi</taxon>
        <taxon>Dikarya</taxon>
        <taxon>Ascomycota</taxon>
        <taxon>Pezizomycotina</taxon>
        <taxon>Dothideomycetes</taxon>
        <taxon>Pleosporomycetidae</taxon>
        <taxon>Venturiales</taxon>
        <taxon>Venturiaceae</taxon>
        <taxon>Venturia</taxon>
    </lineage>
</organism>
<evidence type="ECO:0000313" key="4">
    <source>
        <dbReference type="Proteomes" id="UP000298493"/>
    </source>
</evidence>
<dbReference type="AlphaFoldDB" id="A0A4Z1PRR4"/>
<dbReference type="EMBL" id="SNSC02000002">
    <property type="protein sequence ID" value="TID26835.1"/>
    <property type="molecule type" value="Genomic_DNA"/>
</dbReference>
<name>A0A4Z1PRR4_9PEZI</name>
<dbReference type="Proteomes" id="UP000298493">
    <property type="component" value="Unassembled WGS sequence"/>
</dbReference>
<keyword evidence="4" id="KW-1185">Reference proteome</keyword>
<keyword evidence="2" id="KW-0732">Signal</keyword>
<evidence type="ECO:0000313" key="3">
    <source>
        <dbReference type="EMBL" id="TID26835.1"/>
    </source>
</evidence>
<feature type="chain" id="PRO_5021200916" evidence="2">
    <location>
        <begin position="26"/>
        <end position="221"/>
    </location>
</feature>
<accession>A0A4Z1PRR4</accession>
<gene>
    <name evidence="3" type="ORF">E6O75_ATG01328</name>
</gene>
<comment type="caution">
    <text evidence="3">The sequence shown here is derived from an EMBL/GenBank/DDBJ whole genome shotgun (WGS) entry which is preliminary data.</text>
</comment>
<evidence type="ECO:0000256" key="2">
    <source>
        <dbReference type="SAM" id="SignalP"/>
    </source>
</evidence>
<feature type="compositionally biased region" description="Polar residues" evidence="1">
    <location>
        <begin position="42"/>
        <end position="57"/>
    </location>
</feature>